<reference evidence="4" key="1">
    <citation type="journal article" date="2019" name="Int. J. Syst. Evol. Microbiol.">
        <title>The Global Catalogue of Microorganisms (GCM) 10K type strain sequencing project: providing services to taxonomists for standard genome sequencing and annotation.</title>
        <authorList>
            <consortium name="The Broad Institute Genomics Platform"/>
            <consortium name="The Broad Institute Genome Sequencing Center for Infectious Disease"/>
            <person name="Wu L."/>
            <person name="Ma J."/>
        </authorList>
    </citation>
    <scope>NUCLEOTIDE SEQUENCE [LARGE SCALE GENOMIC DNA]</scope>
    <source>
        <strain evidence="4">CCUG 54522</strain>
    </source>
</reference>
<comment type="caution">
    <text evidence="3">The sequence shown here is derived from an EMBL/GenBank/DDBJ whole genome shotgun (WGS) entry which is preliminary data.</text>
</comment>
<dbReference type="EMBL" id="JBHSRJ010000008">
    <property type="protein sequence ID" value="MFC6045047.1"/>
    <property type="molecule type" value="Genomic_DNA"/>
</dbReference>
<feature type="signal peptide" evidence="2">
    <location>
        <begin position="1"/>
        <end position="20"/>
    </location>
</feature>
<dbReference type="Proteomes" id="UP001596135">
    <property type="component" value="Unassembled WGS sequence"/>
</dbReference>
<evidence type="ECO:0000256" key="1">
    <source>
        <dbReference type="SAM" id="MobiDB-lite"/>
    </source>
</evidence>
<feature type="chain" id="PRO_5047107773" evidence="2">
    <location>
        <begin position="21"/>
        <end position="220"/>
    </location>
</feature>
<feature type="compositionally biased region" description="Pro residues" evidence="1">
    <location>
        <begin position="207"/>
        <end position="220"/>
    </location>
</feature>
<keyword evidence="2" id="KW-0732">Signal</keyword>
<evidence type="ECO:0000256" key="2">
    <source>
        <dbReference type="SAM" id="SignalP"/>
    </source>
</evidence>
<sequence>MRLGLRVTAAGALAAVSLCAAGCDDGSATAVAGDDALTVYAGELGQVLVLENDVGPDGEPVRVCDTRDGRDEGLRYRYLDGALMVEAGLRAEPGDHDLSYTACAGTAKERADVRVTVLERPAVTVVRTSQPGRLRVTNPADVAIRVDYGHVDDDNMGPDGHLRVGPGGSREFTVQRHTIRWTAFGGPADGPSFGSDGRVTGIELPPGVEPLPGPRAPGAS</sequence>
<feature type="region of interest" description="Disordered" evidence="1">
    <location>
        <begin position="184"/>
        <end position="220"/>
    </location>
</feature>
<name>A0ABW1LPD8_9ACTN</name>
<gene>
    <name evidence="3" type="ORF">ACFPYL_18310</name>
</gene>
<evidence type="ECO:0000313" key="3">
    <source>
        <dbReference type="EMBL" id="MFC6045047.1"/>
    </source>
</evidence>
<evidence type="ECO:0000313" key="4">
    <source>
        <dbReference type="Proteomes" id="UP001596135"/>
    </source>
</evidence>
<protein>
    <submittedName>
        <fullName evidence="3">Uncharacterized protein</fullName>
    </submittedName>
</protein>
<proteinExistence type="predicted"/>
<keyword evidence="4" id="KW-1185">Reference proteome</keyword>
<organism evidence="3 4">
    <name type="scientific">Nocardioides hankookensis</name>
    <dbReference type="NCBI Taxonomy" id="443157"/>
    <lineage>
        <taxon>Bacteria</taxon>
        <taxon>Bacillati</taxon>
        <taxon>Actinomycetota</taxon>
        <taxon>Actinomycetes</taxon>
        <taxon>Propionibacteriales</taxon>
        <taxon>Nocardioidaceae</taxon>
        <taxon>Nocardioides</taxon>
    </lineage>
</organism>
<accession>A0ABW1LPD8</accession>
<dbReference type="RefSeq" id="WP_379157527.1">
    <property type="nucleotide sequence ID" value="NZ_JBHSRJ010000008.1"/>
</dbReference>